<protein>
    <recommendedName>
        <fullName evidence="4">F-box domain-containing protein</fullName>
    </recommendedName>
</protein>
<organism evidence="2 3">
    <name type="scientific">Cyclocybe aegerita</name>
    <name type="common">Black poplar mushroom</name>
    <name type="synonym">Agrocybe aegerita</name>
    <dbReference type="NCBI Taxonomy" id="1973307"/>
    <lineage>
        <taxon>Eukaryota</taxon>
        <taxon>Fungi</taxon>
        <taxon>Dikarya</taxon>
        <taxon>Basidiomycota</taxon>
        <taxon>Agaricomycotina</taxon>
        <taxon>Agaricomycetes</taxon>
        <taxon>Agaricomycetidae</taxon>
        <taxon>Agaricales</taxon>
        <taxon>Agaricineae</taxon>
        <taxon>Bolbitiaceae</taxon>
        <taxon>Cyclocybe</taxon>
    </lineage>
</organism>
<dbReference type="SUPFAM" id="SSF52047">
    <property type="entry name" value="RNI-like"/>
    <property type="match status" value="1"/>
</dbReference>
<feature type="compositionally biased region" description="Basic and acidic residues" evidence="1">
    <location>
        <begin position="919"/>
        <end position="940"/>
    </location>
</feature>
<dbReference type="InterPro" id="IPR014848">
    <property type="entry name" value="Rgp1"/>
</dbReference>
<feature type="region of interest" description="Disordered" evidence="1">
    <location>
        <begin position="787"/>
        <end position="806"/>
    </location>
</feature>
<dbReference type="OrthoDB" id="1918at2759"/>
<dbReference type="Pfam" id="PF08737">
    <property type="entry name" value="Rgp1"/>
    <property type="match status" value="1"/>
</dbReference>
<feature type="compositionally biased region" description="Low complexity" evidence="1">
    <location>
        <begin position="333"/>
        <end position="349"/>
    </location>
</feature>
<feature type="region of interest" description="Disordered" evidence="1">
    <location>
        <begin position="333"/>
        <end position="372"/>
    </location>
</feature>
<feature type="compositionally biased region" description="Basic and acidic residues" evidence="1">
    <location>
        <begin position="595"/>
        <end position="612"/>
    </location>
</feature>
<dbReference type="InterPro" id="IPR032675">
    <property type="entry name" value="LRR_dom_sf"/>
</dbReference>
<proteinExistence type="predicted"/>
<keyword evidence="3" id="KW-1185">Reference proteome</keyword>
<feature type="region of interest" description="Disordered" evidence="1">
    <location>
        <begin position="550"/>
        <end position="615"/>
    </location>
</feature>
<gene>
    <name evidence="2" type="ORF">AAE3_LOCUS9507</name>
</gene>
<dbReference type="Gene3D" id="3.80.10.10">
    <property type="entry name" value="Ribonuclease Inhibitor"/>
    <property type="match status" value="1"/>
</dbReference>
<feature type="region of interest" description="Disordered" evidence="1">
    <location>
        <begin position="919"/>
        <end position="946"/>
    </location>
</feature>
<feature type="region of interest" description="Disordered" evidence="1">
    <location>
        <begin position="1392"/>
        <end position="1442"/>
    </location>
</feature>
<feature type="compositionally biased region" description="Low complexity" evidence="1">
    <location>
        <begin position="577"/>
        <end position="588"/>
    </location>
</feature>
<dbReference type="PANTHER" id="PTHR12507">
    <property type="entry name" value="REDUCED GROWTH PHENOTYPE 1 RGP1, YEAST -RELATED"/>
    <property type="match status" value="1"/>
</dbReference>
<feature type="region of interest" description="Disordered" evidence="1">
    <location>
        <begin position="294"/>
        <end position="316"/>
    </location>
</feature>
<evidence type="ECO:0000313" key="3">
    <source>
        <dbReference type="Proteomes" id="UP000467700"/>
    </source>
</evidence>
<reference evidence="2 3" key="1">
    <citation type="submission" date="2020-01" db="EMBL/GenBank/DDBJ databases">
        <authorList>
            <person name="Gupta K D."/>
        </authorList>
    </citation>
    <scope>NUCLEOTIDE SEQUENCE [LARGE SCALE GENOMIC DNA]</scope>
</reference>
<feature type="compositionally biased region" description="Basic and acidic residues" evidence="1">
    <location>
        <begin position="552"/>
        <end position="561"/>
    </location>
</feature>
<feature type="compositionally biased region" description="Polar residues" evidence="1">
    <location>
        <begin position="355"/>
        <end position="372"/>
    </location>
</feature>
<comment type="caution">
    <text evidence="2">The sequence shown here is derived from an EMBL/GenBank/DDBJ whole genome shotgun (WGS) entry which is preliminary data.</text>
</comment>
<evidence type="ECO:0000256" key="1">
    <source>
        <dbReference type="SAM" id="MobiDB-lite"/>
    </source>
</evidence>
<name>A0A8S0WEW6_CYCAE</name>
<accession>A0A8S0WEW6</accession>
<evidence type="ECO:0000313" key="2">
    <source>
        <dbReference type="EMBL" id="CAA7267320.1"/>
    </source>
</evidence>
<dbReference type="SMART" id="SM00367">
    <property type="entry name" value="LRR_CC"/>
    <property type="match status" value="2"/>
</dbReference>
<sequence>MPSIAVGDVDSGGPDWTGPNRTVATLGKPVDELPRWKNLIGKPKPPPVLPQSSEEIPNLIEQRRKKQLEPKLLSLSISPFELEDRLAVASAPHSQRTFANLPTTPHTPSPLARTDALELASTHPHARKHSVLDGQLSLDIISPTTSVPPFPYSPSSPFALPLNPSHRLSDHRASPISTSHSHRPLRVEQLRLRISTAPATWTWIHPPPTGTHRPGTAIQLARGYPHAPRAAFASTFPPANDELILYSYAQLIGTVLLTPVPGALTTSEQAQTLNGVRAALLSRKVLGGGSMDITASLNAPVSPRPRHRPTHSRSSSFSAGLLSILSPTSLVSSISSPSPNSPLSRGSPSRWRATSAYTPNATPLSAKFPNSSTSPSVLSLGYRNVSADEVNPEDPLPTFEVQPAMLGVDLSLGPGESRTYTYTIRLPDNLPPTFKGKALKFSYELVVGTCRAGPPGSGGGMGANSISRVMKVPIRVRSLRPYDILWPVSKRQDVGMPGTEAKVVESMPEMQKGLLQIPRMPSSSSPSSISSSNTLESIRDYARSLLASLPDARGEQSKPDPESPSSPLANDGAKAIGQNNGNTNGNGNAKRRSILRPEEMRRTESEREKEAEGGLTGCREAVEILTRNPKKASYDVNKDGVKVAVLTFTKSAYRLGETITGIVELNERSSRARVLKVSAILESHETLPSSISPLAGARHLRRSHAESHSSFTLHTLRTTFSLDIPSDASPAFQVRIGTPPAASATPPPTPGGLEWTVRLCLLVAIAAEMSHVGVQGVRLKGLVRDGSRGEWGSSWRATRTNAPQEKPDLKAEAAAAQRLQQASSPRSWSSFLVSSILYGGANENTEREYHDGDVLEDEEVVYDGIIPDLAGGVGVGVDYANGDEGWRDDLWVGPGLELEFLHPSSTGVCRIGASTCNPEHAETSRRLPDNHHLESERGDRQLNMNRRPGSVNRTAALLASTVNDKIPVEILTIIFKHLYASSMILSEDSNTSPDVFYRKKDCGTDPASELRKPHVATFSFHLQIAASVCRLWREILKTMPEYKTRLLVCLDQRSLGLKRLNAQVSGTNNLPLDVLVTRNNFEADDEEDEEQGDFERSRMRAVMDWLSPLLPRIRSFVFNTKFASSLPYISQDFHGPAEQLRMLKLQCKEDDEWNYRLPDEMAVMLQPAEKAFTFPNLATIVMHGCTFLDACAVAAWRRQLAGMSIDSLCIAKFTTPSRENDYGAPYHAYSFNLYMLMSRIRDIGFIRHLTLQEILPEYDPGQVGEGGAEPEADNLTLRNLDGGVADELNFIIAGHKWCSYHIVNTDLYCDPLPMAHHLRIENASDSPGASLKKVFEHFPGRRLDIVNCKALTDEHLQIIAQKCKNLRWLYLTNCPNITVEGVKKMISARRDIASPDDAASDGESDAEDGRECTSADDIKLNPDSKAYADSSPRRMSRLHIAQHPTKLTDDERVWFKNSGVKSFSWE</sequence>
<feature type="region of interest" description="Disordered" evidence="1">
    <location>
        <begin position="1"/>
        <end position="26"/>
    </location>
</feature>
<dbReference type="InterPro" id="IPR006553">
    <property type="entry name" value="Leu-rich_rpt_Cys-con_subtyp"/>
</dbReference>
<evidence type="ECO:0008006" key="4">
    <source>
        <dbReference type="Google" id="ProtNLM"/>
    </source>
</evidence>
<dbReference type="Proteomes" id="UP000467700">
    <property type="component" value="Unassembled WGS sequence"/>
</dbReference>
<feature type="compositionally biased region" description="Basic and acidic residues" evidence="1">
    <location>
        <begin position="1407"/>
        <end position="1422"/>
    </location>
</feature>
<dbReference type="EMBL" id="CACVBS010000058">
    <property type="protein sequence ID" value="CAA7267320.1"/>
    <property type="molecule type" value="Genomic_DNA"/>
</dbReference>